<dbReference type="PANTHER" id="PTHR12606">
    <property type="entry name" value="SENTRIN/SUMO-SPECIFIC PROTEASE"/>
    <property type="match status" value="1"/>
</dbReference>
<evidence type="ECO:0000256" key="1">
    <source>
        <dbReference type="ARBA" id="ARBA00005234"/>
    </source>
</evidence>
<dbReference type="InterPro" id="IPR003653">
    <property type="entry name" value="Peptidase_C48_C"/>
</dbReference>
<evidence type="ECO:0000259" key="5">
    <source>
        <dbReference type="PROSITE" id="PS50600"/>
    </source>
</evidence>
<evidence type="ECO:0000313" key="7">
    <source>
        <dbReference type="Proteomes" id="UP000242474"/>
    </source>
</evidence>
<keyword evidence="2" id="KW-0645">Protease</keyword>
<evidence type="ECO:0000256" key="4">
    <source>
        <dbReference type="ARBA" id="ARBA00022807"/>
    </source>
</evidence>
<dbReference type="FunFam" id="3.40.395.10:FF:000001">
    <property type="entry name" value="Sentrin-specific protease 1"/>
    <property type="match status" value="1"/>
</dbReference>
<reference evidence="6 7" key="1">
    <citation type="journal article" date="2015" name="Genome Biol. Evol.">
        <title>Phylogenomic analyses indicate that early fungi evolved digesting cell walls of algal ancestors of land plants.</title>
        <authorList>
            <person name="Chang Y."/>
            <person name="Wang S."/>
            <person name="Sekimoto S."/>
            <person name="Aerts A.L."/>
            <person name="Choi C."/>
            <person name="Clum A."/>
            <person name="LaButti K.M."/>
            <person name="Lindquist E.A."/>
            <person name="Yee Ngan C."/>
            <person name="Ohm R.A."/>
            <person name="Salamov A.A."/>
            <person name="Grigoriev I.V."/>
            <person name="Spatafora J.W."/>
            <person name="Berbee M.L."/>
        </authorList>
    </citation>
    <scope>NUCLEOTIDE SEQUENCE [LARGE SCALE GENOMIC DNA]</scope>
    <source>
        <strain evidence="6 7">NRRL 1564</strain>
    </source>
</reference>
<dbReference type="STRING" id="763665.A0A2G5BDQ0"/>
<name>A0A2G5BDQ0_COERN</name>
<organism evidence="6 7">
    <name type="scientific">Coemansia reversa (strain ATCC 12441 / NRRL 1564)</name>
    <dbReference type="NCBI Taxonomy" id="763665"/>
    <lineage>
        <taxon>Eukaryota</taxon>
        <taxon>Fungi</taxon>
        <taxon>Fungi incertae sedis</taxon>
        <taxon>Zoopagomycota</taxon>
        <taxon>Kickxellomycotina</taxon>
        <taxon>Kickxellomycetes</taxon>
        <taxon>Kickxellales</taxon>
        <taxon>Kickxellaceae</taxon>
        <taxon>Coemansia</taxon>
    </lineage>
</organism>
<evidence type="ECO:0000256" key="2">
    <source>
        <dbReference type="ARBA" id="ARBA00022670"/>
    </source>
</evidence>
<proteinExistence type="inferred from homology"/>
<comment type="similarity">
    <text evidence="1">Belongs to the peptidase C48 family.</text>
</comment>
<keyword evidence="4" id="KW-0788">Thiol protease</keyword>
<protein>
    <submittedName>
        <fullName evidence="6">Cysteine proteinase</fullName>
    </submittedName>
</protein>
<sequence length="224" mass="25655">MAFTLPTDASVVIKRATASGFSTELNNVPVTARDMATLGAGKWLNDEVINFYMQLIITRSEKTPTLPRVHAFNTFFYSTLCDKGYARVRRWTRRIKLFDQDLLIVPVHLGVHWCCAVVDFRCKSIVYYDALLGDNPKCLRLLMNYLHEESKDKQGNDFNEDGWSMKCEKEIPRQHNGYDCGVFAIMFAEYLSRDAPLSFSQDNLPFLRRKATYEIATGSLVSLI</sequence>
<dbReference type="GO" id="GO:0060255">
    <property type="term" value="P:regulation of macromolecule metabolic process"/>
    <property type="evidence" value="ECO:0007669"/>
    <property type="project" value="UniProtKB-ARBA"/>
</dbReference>
<evidence type="ECO:0000256" key="3">
    <source>
        <dbReference type="ARBA" id="ARBA00022801"/>
    </source>
</evidence>
<dbReference type="Pfam" id="PF02902">
    <property type="entry name" value="Peptidase_C48"/>
    <property type="match status" value="1"/>
</dbReference>
<dbReference type="AlphaFoldDB" id="A0A2G5BDQ0"/>
<dbReference type="Proteomes" id="UP000242474">
    <property type="component" value="Unassembled WGS sequence"/>
</dbReference>
<keyword evidence="7" id="KW-1185">Reference proteome</keyword>
<gene>
    <name evidence="6" type="ORF">COEREDRAFT_41406</name>
</gene>
<feature type="domain" description="Ubiquitin-like protease family profile" evidence="5">
    <location>
        <begin position="28"/>
        <end position="191"/>
    </location>
</feature>
<dbReference type="EMBL" id="KZ303496">
    <property type="protein sequence ID" value="PIA17144.1"/>
    <property type="molecule type" value="Genomic_DNA"/>
</dbReference>
<dbReference type="SUPFAM" id="SSF54001">
    <property type="entry name" value="Cysteine proteinases"/>
    <property type="match status" value="1"/>
</dbReference>
<accession>A0A2G5BDQ0</accession>
<evidence type="ECO:0000313" key="6">
    <source>
        <dbReference type="EMBL" id="PIA17144.1"/>
    </source>
</evidence>
<dbReference type="GO" id="GO:0080090">
    <property type="term" value="P:regulation of primary metabolic process"/>
    <property type="evidence" value="ECO:0007669"/>
    <property type="project" value="UniProtKB-ARBA"/>
</dbReference>
<dbReference type="GO" id="GO:0005634">
    <property type="term" value="C:nucleus"/>
    <property type="evidence" value="ECO:0007669"/>
    <property type="project" value="TreeGrafter"/>
</dbReference>
<dbReference type="PROSITE" id="PS50600">
    <property type="entry name" value="ULP_PROTEASE"/>
    <property type="match status" value="1"/>
</dbReference>
<dbReference type="GO" id="GO:0006508">
    <property type="term" value="P:proteolysis"/>
    <property type="evidence" value="ECO:0007669"/>
    <property type="project" value="UniProtKB-KW"/>
</dbReference>
<dbReference type="GO" id="GO:0016926">
    <property type="term" value="P:protein desumoylation"/>
    <property type="evidence" value="ECO:0007669"/>
    <property type="project" value="TreeGrafter"/>
</dbReference>
<dbReference type="OrthoDB" id="1939479at2759"/>
<dbReference type="GO" id="GO:0016929">
    <property type="term" value="F:deSUMOylase activity"/>
    <property type="evidence" value="ECO:0007669"/>
    <property type="project" value="TreeGrafter"/>
</dbReference>
<keyword evidence="3" id="KW-0378">Hydrolase</keyword>
<dbReference type="Gene3D" id="3.40.395.10">
    <property type="entry name" value="Adenoviral Proteinase, Chain A"/>
    <property type="match status" value="1"/>
</dbReference>
<dbReference type="PANTHER" id="PTHR12606:SF141">
    <property type="entry name" value="GH15225P-RELATED"/>
    <property type="match status" value="1"/>
</dbReference>
<dbReference type="InterPro" id="IPR038765">
    <property type="entry name" value="Papain-like_cys_pep_sf"/>
</dbReference>